<proteinExistence type="predicted"/>
<feature type="signal peptide" evidence="1">
    <location>
        <begin position="1"/>
        <end position="27"/>
    </location>
</feature>
<sequence>MKLKKKIAAMGAAVMIMASMSAIGASAYQASYEDSYRIILAYTSYTPSETDSVGTVTNLSTTKTNYSVQSTLYYKTSAAKIGSYTPSGWKNGTLSKGQLLKATTTHNRNTSYKYSARTLVMKDNRVFKDIQSDY</sequence>
<dbReference type="EMBL" id="JAQMLS010000001">
    <property type="protein sequence ID" value="MDB8740576.1"/>
    <property type="molecule type" value="Genomic_DNA"/>
</dbReference>
<dbReference type="AlphaFoldDB" id="A0AAW6EHS1"/>
<evidence type="ECO:0000256" key="1">
    <source>
        <dbReference type="SAM" id="SignalP"/>
    </source>
</evidence>
<accession>A0AAW6EHS1</accession>
<reference evidence="3" key="1">
    <citation type="submission" date="2023-01" db="EMBL/GenBank/DDBJ databases">
        <title>Human gut microbiome strain richness.</title>
        <authorList>
            <person name="Chen-Liaw A."/>
        </authorList>
    </citation>
    <scope>NUCLEOTIDE SEQUENCE</scope>
    <source>
        <strain evidence="3">D43st1_D9_D43t1_170807</strain>
        <strain evidence="2">D59st1_B8_D59t2_181005</strain>
    </source>
</reference>
<dbReference type="Proteomes" id="UP001213042">
    <property type="component" value="Unassembled WGS sequence"/>
</dbReference>
<dbReference type="RefSeq" id="WP_046442033.1">
    <property type="nucleotide sequence ID" value="NZ_DAWCFJ010000440.1"/>
</dbReference>
<organism evidence="3 4">
    <name type="scientific">Ruminococcus bicirculans</name>
    <name type="common">ex Wegman et al. 2014</name>
    <dbReference type="NCBI Taxonomy" id="1160721"/>
    <lineage>
        <taxon>Bacteria</taxon>
        <taxon>Bacillati</taxon>
        <taxon>Bacillota</taxon>
        <taxon>Clostridia</taxon>
        <taxon>Eubacteriales</taxon>
        <taxon>Oscillospiraceae</taxon>
        <taxon>Ruminococcus</taxon>
    </lineage>
</organism>
<evidence type="ECO:0000313" key="3">
    <source>
        <dbReference type="EMBL" id="MDB8750639.1"/>
    </source>
</evidence>
<protein>
    <submittedName>
        <fullName evidence="3">Uncharacterized protein</fullName>
    </submittedName>
</protein>
<comment type="caution">
    <text evidence="3">The sequence shown here is derived from an EMBL/GenBank/DDBJ whole genome shotgun (WGS) entry which is preliminary data.</text>
</comment>
<evidence type="ECO:0000313" key="2">
    <source>
        <dbReference type="EMBL" id="MDB8740576.1"/>
    </source>
</evidence>
<dbReference type="EMBL" id="JAQMLU010000014">
    <property type="protein sequence ID" value="MDB8750639.1"/>
    <property type="molecule type" value="Genomic_DNA"/>
</dbReference>
<feature type="chain" id="PRO_5043296759" evidence="1">
    <location>
        <begin position="28"/>
        <end position="134"/>
    </location>
</feature>
<dbReference type="Proteomes" id="UP001211421">
    <property type="component" value="Unassembled WGS sequence"/>
</dbReference>
<gene>
    <name evidence="2" type="ORF">PNV70_00675</name>
    <name evidence="3" type="ORF">PNW00_09300</name>
</gene>
<keyword evidence="1" id="KW-0732">Signal</keyword>
<name>A0AAW6EHS1_9FIRM</name>
<evidence type="ECO:0000313" key="4">
    <source>
        <dbReference type="Proteomes" id="UP001213042"/>
    </source>
</evidence>